<keyword evidence="1" id="KW-0812">Transmembrane</keyword>
<evidence type="ECO:0000313" key="3">
    <source>
        <dbReference type="Proteomes" id="UP000177309"/>
    </source>
</evidence>
<organism evidence="2 3">
    <name type="scientific">candidate division WOR-1 bacterium RIFOXYC2_FULL_41_25</name>
    <dbReference type="NCBI Taxonomy" id="1802586"/>
    <lineage>
        <taxon>Bacteria</taxon>
        <taxon>Bacillati</taxon>
        <taxon>Saganbacteria</taxon>
    </lineage>
</organism>
<comment type="caution">
    <text evidence="2">The sequence shown here is derived from an EMBL/GenBank/DDBJ whole genome shotgun (WGS) entry which is preliminary data.</text>
</comment>
<reference evidence="2 3" key="1">
    <citation type="journal article" date="2016" name="Nat. Commun.">
        <title>Thousands of microbial genomes shed light on interconnected biogeochemical processes in an aquifer system.</title>
        <authorList>
            <person name="Anantharaman K."/>
            <person name="Brown C.T."/>
            <person name="Hug L.A."/>
            <person name="Sharon I."/>
            <person name="Castelle C.J."/>
            <person name="Probst A.J."/>
            <person name="Thomas B.C."/>
            <person name="Singh A."/>
            <person name="Wilkins M.J."/>
            <person name="Karaoz U."/>
            <person name="Brodie E.L."/>
            <person name="Williams K.H."/>
            <person name="Hubbard S.S."/>
            <person name="Banfield J.F."/>
        </authorList>
    </citation>
    <scope>NUCLEOTIDE SEQUENCE [LARGE SCALE GENOMIC DNA]</scope>
</reference>
<feature type="transmembrane region" description="Helical" evidence="1">
    <location>
        <begin position="20"/>
        <end position="37"/>
    </location>
</feature>
<dbReference type="EMBL" id="MEUI01000048">
    <property type="protein sequence ID" value="OGC32627.1"/>
    <property type="molecule type" value="Genomic_DNA"/>
</dbReference>
<evidence type="ECO:0000313" key="2">
    <source>
        <dbReference type="EMBL" id="OGC32627.1"/>
    </source>
</evidence>
<keyword evidence="1" id="KW-0472">Membrane</keyword>
<dbReference type="AlphaFoldDB" id="A0A1F4TJ41"/>
<protein>
    <submittedName>
        <fullName evidence="2">Uncharacterized protein</fullName>
    </submittedName>
</protein>
<dbReference type="Proteomes" id="UP000177309">
    <property type="component" value="Unassembled WGS sequence"/>
</dbReference>
<accession>A0A1F4TJ41</accession>
<proteinExistence type="predicted"/>
<keyword evidence="1" id="KW-1133">Transmembrane helix</keyword>
<name>A0A1F4TJ41_UNCSA</name>
<feature type="transmembrane region" description="Helical" evidence="1">
    <location>
        <begin position="49"/>
        <end position="69"/>
    </location>
</feature>
<gene>
    <name evidence="2" type="ORF">A2462_02020</name>
</gene>
<evidence type="ECO:0000256" key="1">
    <source>
        <dbReference type="SAM" id="Phobius"/>
    </source>
</evidence>
<sequence length="78" mass="8988">MNDWGATLIQITNLSPTFKGAAVTIVGLLALLFASWMHKRWQEPLKGGFLVFIGISIFIVFYGLFLLIMRPEWWKLPY</sequence>